<evidence type="ECO:0000256" key="13">
    <source>
        <dbReference type="ARBA" id="ARBA00023136"/>
    </source>
</evidence>
<proteinExistence type="inferred from homology"/>
<dbReference type="PROSITE" id="PS50011">
    <property type="entry name" value="PROTEIN_KINASE_DOM"/>
    <property type="match status" value="1"/>
</dbReference>
<organism evidence="23 24">
    <name type="scientific">Knipowitschia caucasica</name>
    <name type="common">Caucasian dwarf goby</name>
    <name type="synonym">Pomatoschistus caucasicus</name>
    <dbReference type="NCBI Taxonomy" id="637954"/>
    <lineage>
        <taxon>Eukaryota</taxon>
        <taxon>Metazoa</taxon>
        <taxon>Chordata</taxon>
        <taxon>Craniata</taxon>
        <taxon>Vertebrata</taxon>
        <taxon>Euteleostomi</taxon>
        <taxon>Actinopterygii</taxon>
        <taxon>Neopterygii</taxon>
        <taxon>Teleostei</taxon>
        <taxon>Neoteleostei</taxon>
        <taxon>Acanthomorphata</taxon>
        <taxon>Gobiaria</taxon>
        <taxon>Gobiiformes</taxon>
        <taxon>Gobioidei</taxon>
        <taxon>Gobiidae</taxon>
        <taxon>Gobiinae</taxon>
        <taxon>Knipowitschia</taxon>
    </lineage>
</organism>
<dbReference type="CDD" id="cd23538">
    <property type="entry name" value="TFP_LU_ECD_TGFR2"/>
    <property type="match status" value="1"/>
</dbReference>
<dbReference type="GO" id="GO:0007507">
    <property type="term" value="P:heart development"/>
    <property type="evidence" value="ECO:0007669"/>
    <property type="project" value="TreeGrafter"/>
</dbReference>
<keyword evidence="10 19" id="KW-0418">Kinase</keyword>
<dbReference type="CDD" id="cd14055">
    <property type="entry name" value="STKc_TGFbR2_like"/>
    <property type="match status" value="1"/>
</dbReference>
<keyword evidence="14 19" id="KW-0675">Receptor</keyword>
<comment type="catalytic activity">
    <reaction evidence="19">
        <text>L-threonyl-[receptor-protein] + ATP = O-phospho-L-threonyl-[receptor-protein] + ADP + H(+)</text>
        <dbReference type="Rhea" id="RHEA:44880"/>
        <dbReference type="Rhea" id="RHEA-COMP:11024"/>
        <dbReference type="Rhea" id="RHEA-COMP:11025"/>
        <dbReference type="ChEBI" id="CHEBI:15378"/>
        <dbReference type="ChEBI" id="CHEBI:30013"/>
        <dbReference type="ChEBI" id="CHEBI:30616"/>
        <dbReference type="ChEBI" id="CHEBI:61977"/>
        <dbReference type="ChEBI" id="CHEBI:456216"/>
        <dbReference type="EC" id="2.7.11.30"/>
    </reaction>
</comment>
<dbReference type="FunFam" id="1.10.510.10:FF:000260">
    <property type="entry name" value="TGF-beta receptor type-2"/>
    <property type="match status" value="1"/>
</dbReference>
<dbReference type="PANTHER" id="PTHR23255">
    <property type="entry name" value="TRANSFORMING GROWTH FACTOR-BETA RECEPTOR TYPE I AND II"/>
    <property type="match status" value="1"/>
</dbReference>
<dbReference type="GO" id="GO:0046872">
    <property type="term" value="F:metal ion binding"/>
    <property type="evidence" value="ECO:0007669"/>
    <property type="project" value="UniProtKB-KW"/>
</dbReference>
<dbReference type="PROSITE" id="PS00107">
    <property type="entry name" value="PROTEIN_KINASE_ATP"/>
    <property type="match status" value="1"/>
</dbReference>
<dbReference type="Gene3D" id="2.10.60.10">
    <property type="entry name" value="CD59"/>
    <property type="match status" value="1"/>
</dbReference>
<dbReference type="GO" id="GO:0005026">
    <property type="term" value="F:transforming growth factor beta receptor activity, type II"/>
    <property type="evidence" value="ECO:0007669"/>
    <property type="project" value="InterPro"/>
</dbReference>
<evidence type="ECO:0000256" key="21">
    <source>
        <dbReference type="SAM" id="SignalP"/>
    </source>
</evidence>
<dbReference type="Pfam" id="PF08917">
    <property type="entry name" value="ecTbetaR2"/>
    <property type="match status" value="1"/>
</dbReference>
<dbReference type="SUPFAM" id="SSF56112">
    <property type="entry name" value="Protein kinase-like (PK-like)"/>
    <property type="match status" value="1"/>
</dbReference>
<dbReference type="Gene3D" id="3.30.200.20">
    <property type="entry name" value="Phosphorylase Kinase, domain 1"/>
    <property type="match status" value="1"/>
</dbReference>
<dbReference type="InterPro" id="IPR008271">
    <property type="entry name" value="Ser/Thr_kinase_AS"/>
</dbReference>
<feature type="region of interest" description="Disordered" evidence="20">
    <location>
        <begin position="549"/>
        <end position="618"/>
    </location>
</feature>
<comment type="subcellular location">
    <subcellularLocation>
        <location evidence="1">Membrane raft</location>
    </subcellularLocation>
    <subcellularLocation>
        <location evidence="2 19">Membrane</location>
        <topology evidence="2 19">Single-pass type I membrane protein</topology>
    </subcellularLocation>
</comment>
<dbReference type="GO" id="GO:0045121">
    <property type="term" value="C:membrane raft"/>
    <property type="evidence" value="ECO:0007669"/>
    <property type="project" value="UniProtKB-SubCell"/>
</dbReference>
<feature type="disulfide bond" evidence="17">
    <location>
        <begin position="105"/>
        <end position="120"/>
    </location>
</feature>
<dbReference type="Proteomes" id="UP001497482">
    <property type="component" value="Chromosome 15"/>
</dbReference>
<dbReference type="PROSITE" id="PS00108">
    <property type="entry name" value="PROTEIN_KINASE_ST"/>
    <property type="match status" value="1"/>
</dbReference>
<dbReference type="GO" id="GO:0005886">
    <property type="term" value="C:plasma membrane"/>
    <property type="evidence" value="ECO:0007669"/>
    <property type="project" value="TreeGrafter"/>
</dbReference>
<evidence type="ECO:0000256" key="16">
    <source>
        <dbReference type="PIRSR" id="PIRSR037393-2"/>
    </source>
</evidence>
<evidence type="ECO:0000256" key="4">
    <source>
        <dbReference type="ARBA" id="ARBA00022527"/>
    </source>
</evidence>
<evidence type="ECO:0000256" key="1">
    <source>
        <dbReference type="ARBA" id="ARBA00004285"/>
    </source>
</evidence>
<keyword evidence="24" id="KW-1185">Reference proteome</keyword>
<name>A0AAV2JVX0_KNICA</name>
<dbReference type="SUPFAM" id="SSF57302">
    <property type="entry name" value="Snake toxin-like"/>
    <property type="match status" value="1"/>
</dbReference>
<feature type="compositionally biased region" description="Basic and acidic residues" evidence="20">
    <location>
        <begin position="549"/>
        <end position="558"/>
    </location>
</feature>
<accession>A0AAV2JVX0</accession>
<reference evidence="23 24" key="1">
    <citation type="submission" date="2024-04" db="EMBL/GenBank/DDBJ databases">
        <authorList>
            <person name="Waldvogel A.-M."/>
            <person name="Schoenle A."/>
        </authorList>
    </citation>
    <scope>NUCLEOTIDE SEQUENCE [LARGE SCALE GENOMIC DNA]</scope>
</reference>
<dbReference type="Gene3D" id="1.10.510.10">
    <property type="entry name" value="Transferase(Phosphotransferase) domain 1"/>
    <property type="match status" value="1"/>
</dbReference>
<keyword evidence="4 19" id="KW-0723">Serine/threonine-protein kinase</keyword>
<feature type="domain" description="Protein kinase" evidence="22">
    <location>
        <begin position="247"/>
        <end position="552"/>
    </location>
</feature>
<comment type="cofactor">
    <cofactor evidence="19">
        <name>Mg(2+)</name>
        <dbReference type="ChEBI" id="CHEBI:18420"/>
    </cofactor>
    <cofactor evidence="19">
        <name>Mn(2+)</name>
        <dbReference type="ChEBI" id="CHEBI:29035"/>
    </cofactor>
</comment>
<dbReference type="InterPro" id="IPR017194">
    <property type="entry name" value="Transform_growth_fac-b_typ-2"/>
</dbReference>
<evidence type="ECO:0000256" key="6">
    <source>
        <dbReference type="ARBA" id="ARBA00022679"/>
    </source>
</evidence>
<dbReference type="InterPro" id="IPR015013">
    <property type="entry name" value="Transforming_GF_b_rcpt_2_ecto"/>
</dbReference>
<feature type="disulfide bond" evidence="17">
    <location>
        <begin position="36"/>
        <end position="52"/>
    </location>
</feature>
<evidence type="ECO:0000256" key="11">
    <source>
        <dbReference type="ARBA" id="ARBA00022840"/>
    </source>
</evidence>
<evidence type="ECO:0000259" key="22">
    <source>
        <dbReference type="PROSITE" id="PS50011"/>
    </source>
</evidence>
<keyword evidence="17" id="KW-1015">Disulfide bond</keyword>
<dbReference type="GO" id="GO:0043235">
    <property type="term" value="C:receptor complex"/>
    <property type="evidence" value="ECO:0007669"/>
    <property type="project" value="InterPro"/>
</dbReference>
<keyword evidence="11 16" id="KW-0067">ATP-binding</keyword>
<keyword evidence="12 19" id="KW-1133">Transmembrane helix</keyword>
<feature type="compositionally biased region" description="Acidic residues" evidence="20">
    <location>
        <begin position="559"/>
        <end position="570"/>
    </location>
</feature>
<evidence type="ECO:0000256" key="19">
    <source>
        <dbReference type="RuleBase" id="RU361271"/>
    </source>
</evidence>
<feature type="active site" description="Proton acceptor" evidence="15">
    <location>
        <position position="385"/>
    </location>
</feature>
<feature type="disulfide bond" evidence="17">
    <location>
        <begin position="33"/>
        <end position="65"/>
    </location>
</feature>
<feature type="binding site" evidence="16">
    <location>
        <begin position="253"/>
        <end position="261"/>
    </location>
    <ligand>
        <name>ATP</name>
        <dbReference type="ChEBI" id="CHEBI:30616"/>
    </ligand>
</feature>
<dbReference type="PRINTS" id="PR00653">
    <property type="entry name" value="ACTIVIN2R"/>
</dbReference>
<feature type="signal peptide" evidence="21">
    <location>
        <begin position="1"/>
        <end position="24"/>
    </location>
</feature>
<evidence type="ECO:0000256" key="18">
    <source>
        <dbReference type="PROSITE-ProRule" id="PRU10141"/>
    </source>
</evidence>
<feature type="chain" id="PRO_5043987974" description="Serine/threonine-protein kinase receptor" evidence="21">
    <location>
        <begin position="25"/>
        <end position="618"/>
    </location>
</feature>
<keyword evidence="19" id="KW-0479">Metal-binding</keyword>
<keyword evidence="9 16" id="KW-0547">Nucleotide-binding</keyword>
<dbReference type="InterPro" id="IPR017441">
    <property type="entry name" value="Protein_kinase_ATP_BS"/>
</dbReference>
<evidence type="ECO:0000256" key="15">
    <source>
        <dbReference type="PIRSR" id="PIRSR037393-1"/>
    </source>
</evidence>
<protein>
    <recommendedName>
        <fullName evidence="19">Serine/threonine-protein kinase receptor</fullName>
        <ecNumber evidence="19">2.7.11.30</ecNumber>
    </recommendedName>
</protein>
<keyword evidence="5" id="KW-0341">Growth regulation</keyword>
<feature type="disulfide bond" evidence="17">
    <location>
        <begin position="43"/>
        <end position="48"/>
    </location>
</feature>
<comment type="similarity">
    <text evidence="3 19">Belongs to the protein kinase superfamily. TKL Ser/Thr protein kinase family. TGFB receptor subfamily.</text>
</comment>
<dbReference type="PANTHER" id="PTHR23255:SF51">
    <property type="entry name" value="TGF-BETA RECEPTOR TYPE-2"/>
    <property type="match status" value="1"/>
</dbReference>
<evidence type="ECO:0000256" key="7">
    <source>
        <dbReference type="ARBA" id="ARBA00022692"/>
    </source>
</evidence>
<keyword evidence="13 19" id="KW-0472">Membrane</keyword>
<keyword evidence="8 21" id="KW-0732">Signal</keyword>
<dbReference type="SMART" id="SM00220">
    <property type="entry name" value="S_TKc"/>
    <property type="match status" value="1"/>
</dbReference>
<evidence type="ECO:0000256" key="10">
    <source>
        <dbReference type="ARBA" id="ARBA00022777"/>
    </source>
</evidence>
<evidence type="ECO:0000256" key="17">
    <source>
        <dbReference type="PIRSR" id="PIRSR037393-3"/>
    </source>
</evidence>
<feature type="disulfide bond" evidence="17">
    <location>
        <begin position="122"/>
        <end position="128"/>
    </location>
</feature>
<gene>
    <name evidence="23" type="ORF">KC01_LOCUS12419</name>
</gene>
<evidence type="ECO:0000313" key="24">
    <source>
        <dbReference type="Proteomes" id="UP001497482"/>
    </source>
</evidence>
<evidence type="ECO:0000256" key="2">
    <source>
        <dbReference type="ARBA" id="ARBA00004479"/>
    </source>
</evidence>
<evidence type="ECO:0000256" key="5">
    <source>
        <dbReference type="ARBA" id="ARBA00022604"/>
    </source>
</evidence>
<dbReference type="InterPro" id="IPR045860">
    <property type="entry name" value="Snake_toxin-like_sf"/>
</dbReference>
<sequence>MVRCWTSRVGILLLLALSLSAVGGFTHLSFNVCRWCEVSSPVCRDHVCTSNCSLSSFCSSTEEVCIAIWRKFNESMTVQTMCHHPALPLEGVDQAVLLNVSSRECHMVPQPTPEGAVMVCGCRGEHECNDRLLFDKGAHGFSKLQSKEVIPVVLVSLVPPLLVALVASIAFYFYRTRHYGKPGPPARPEWPGKPSQELYQALDPQAQCRDSVTASFQHIDGSNAKTPGFHTGDLMAWPGTLTTPLPIKLETLVGKGRFAEVWKGRLVQSDGVTSQETVAVKVFPAVEYASWRNESSIYSDPKLQHENIVTFLAAEERGGPGHTNRKYWLVLAYHSLGNLQEFLTESTLSWEELVALADCVAKGLAHLHSDVTPTGVPKVPIAHRDLKSSNIVVRSRQDCALCDFGLALRLDMSLTVDDYANSGQVGTARYMAPEVLESRVNLEDLEAFKQIDVYSMALVLWEMSSRCRAIGEVKSYEPAFGSQVCDQPCVDSMRDLVLRDRGRPDIPPAWTQHQGMNVFCATIAECWDHDPEARLTAHCVVERFNTIRHEEESERVDQDQDPDLDQDMDSDQQQVPEGSALPTEPEHVQETSTDSDPRPPRAEGQTDPQLPLLVASVV</sequence>
<evidence type="ECO:0000256" key="3">
    <source>
        <dbReference type="ARBA" id="ARBA00009605"/>
    </source>
</evidence>
<keyword evidence="19" id="KW-0464">Manganese</keyword>
<dbReference type="GO" id="GO:0005524">
    <property type="term" value="F:ATP binding"/>
    <property type="evidence" value="ECO:0007669"/>
    <property type="project" value="UniProtKB-UniRule"/>
</dbReference>
<dbReference type="Pfam" id="PF00069">
    <property type="entry name" value="Pkinase"/>
    <property type="match status" value="1"/>
</dbReference>
<evidence type="ECO:0000313" key="23">
    <source>
        <dbReference type="EMBL" id="CAL1581684.1"/>
    </source>
</evidence>
<feature type="compositionally biased region" description="Basic and acidic residues" evidence="20">
    <location>
        <begin position="584"/>
        <end position="601"/>
    </location>
</feature>
<dbReference type="InterPro" id="IPR000333">
    <property type="entry name" value="TGFB_receptor"/>
</dbReference>
<dbReference type="GO" id="GO:0071363">
    <property type="term" value="P:cellular response to growth factor stimulus"/>
    <property type="evidence" value="ECO:0007669"/>
    <property type="project" value="TreeGrafter"/>
</dbReference>
<dbReference type="InterPro" id="IPR000719">
    <property type="entry name" value="Prot_kinase_dom"/>
</dbReference>
<evidence type="ECO:0000256" key="12">
    <source>
        <dbReference type="ARBA" id="ARBA00022989"/>
    </source>
</evidence>
<feature type="disulfide bond" evidence="17">
    <location>
        <begin position="58"/>
        <end position="82"/>
    </location>
</feature>
<dbReference type="InterPro" id="IPR011009">
    <property type="entry name" value="Kinase-like_dom_sf"/>
</dbReference>
<dbReference type="EMBL" id="OZ035837">
    <property type="protein sequence ID" value="CAL1581684.1"/>
    <property type="molecule type" value="Genomic_DNA"/>
</dbReference>
<evidence type="ECO:0000256" key="9">
    <source>
        <dbReference type="ARBA" id="ARBA00022741"/>
    </source>
</evidence>
<dbReference type="EC" id="2.7.11.30" evidence="19"/>
<evidence type="ECO:0000256" key="8">
    <source>
        <dbReference type="ARBA" id="ARBA00022729"/>
    </source>
</evidence>
<keyword evidence="7 19" id="KW-0812">Transmembrane</keyword>
<feature type="transmembrane region" description="Helical" evidence="19">
    <location>
        <begin position="149"/>
        <end position="174"/>
    </location>
</feature>
<keyword evidence="19" id="KW-0460">Magnesium</keyword>
<dbReference type="PIRSF" id="PIRSF037393">
    <property type="entry name" value="TGFRII"/>
    <property type="match status" value="1"/>
</dbReference>
<dbReference type="AlphaFoldDB" id="A0AAV2JVX0"/>
<feature type="binding site" evidence="16 18">
    <location>
        <position position="281"/>
    </location>
    <ligand>
        <name>ATP</name>
        <dbReference type="ChEBI" id="CHEBI:30616"/>
    </ligand>
</feature>
<keyword evidence="6 19" id="KW-0808">Transferase</keyword>
<evidence type="ECO:0000256" key="14">
    <source>
        <dbReference type="ARBA" id="ARBA00023170"/>
    </source>
</evidence>
<evidence type="ECO:0000256" key="20">
    <source>
        <dbReference type="SAM" id="MobiDB-lite"/>
    </source>
</evidence>